<keyword evidence="6 13" id="KW-1133">Transmembrane helix</keyword>
<comment type="caution">
    <text evidence="15">The sequence shown here is derived from an EMBL/GenBank/DDBJ whole genome shotgun (WGS) entry which is preliminary data.</text>
</comment>
<dbReference type="InterPro" id="IPR001199">
    <property type="entry name" value="Cyt_B5-like_heme/steroid-bd"/>
</dbReference>
<dbReference type="STRING" id="181874.A0A409YG03"/>
<comment type="subcellular location">
    <subcellularLocation>
        <location evidence="1">Membrane</location>
        <topology evidence="1">Multi-pass membrane protein</topology>
    </subcellularLocation>
</comment>
<reference evidence="15 16" key="1">
    <citation type="journal article" date="2018" name="Evol. Lett.">
        <title>Horizontal gene cluster transfer increased hallucinogenic mushroom diversity.</title>
        <authorList>
            <person name="Reynolds H.T."/>
            <person name="Vijayakumar V."/>
            <person name="Gluck-Thaler E."/>
            <person name="Korotkin H.B."/>
            <person name="Matheny P.B."/>
            <person name="Slot J.C."/>
        </authorList>
    </citation>
    <scope>NUCLEOTIDE SEQUENCE [LARGE SCALE GENOMIC DNA]</scope>
    <source>
        <strain evidence="15 16">2629</strain>
    </source>
</reference>
<dbReference type="GO" id="GO:0006636">
    <property type="term" value="P:unsaturated fatty acid biosynthetic process"/>
    <property type="evidence" value="ECO:0007669"/>
    <property type="project" value="TreeGrafter"/>
</dbReference>
<dbReference type="CDD" id="cd03505">
    <property type="entry name" value="Delta9-FADS-like"/>
    <property type="match status" value="1"/>
</dbReference>
<dbReference type="InterPro" id="IPR015876">
    <property type="entry name" value="Acyl-CoA_DS"/>
</dbReference>
<dbReference type="GO" id="GO:0005789">
    <property type="term" value="C:endoplasmic reticulum membrane"/>
    <property type="evidence" value="ECO:0007669"/>
    <property type="project" value="TreeGrafter"/>
</dbReference>
<dbReference type="Proteomes" id="UP000284842">
    <property type="component" value="Unassembled WGS sequence"/>
</dbReference>
<evidence type="ECO:0000256" key="7">
    <source>
        <dbReference type="ARBA" id="ARBA00023002"/>
    </source>
</evidence>
<evidence type="ECO:0000259" key="14">
    <source>
        <dbReference type="PROSITE" id="PS50255"/>
    </source>
</evidence>
<dbReference type="PANTHER" id="PTHR11351:SF31">
    <property type="entry name" value="DESATURASE 1, ISOFORM A-RELATED"/>
    <property type="match status" value="1"/>
</dbReference>
<evidence type="ECO:0000256" key="5">
    <source>
        <dbReference type="ARBA" id="ARBA00022832"/>
    </source>
</evidence>
<evidence type="ECO:0000256" key="10">
    <source>
        <dbReference type="ARBA" id="ARBA00023160"/>
    </source>
</evidence>
<sequence>MHPAAEDQIHPLHKPGTILPSKRENETPQIWWANGTFFVFVHIAACIGLYYYPPWVTKKATLVLWFAKWQLADFGITIGYHRLYSHKAFRASFGVRVILAILGSAAFQGSIKVGGRCHRTPLVLISFVLVDSGGTLHCSGACFNNCLPIIMTHRTLRHRLHHVRHVFCHFSLHILIQRVTFFQRFTDDPIHDPYAATRGMFYSHMGWIFFKPIYERMDLIERDDLENDPVWHCTFLVNSLAHWDGLQPYSDEDTSRGNLIVALLTGGEGNHNFHAFPHDFRSGPSIADWDPSKWIIICLHRLGLVTGLRRAHSEDIDDALRYMKQKEGGKLEPEHDTWDGKSWNMQQILEFASENTGRCIVLIDGYAVDVTSYFGEHPGGAGLLRRYGVSSKKGMETWLEADWAFNGGLNNHSRAARKKMMKLRVASVSQMTRFTTREFSFSYKALTNTNCFLVFYNNSYAATRGMFYAHMGWIFFQPTYERMDLIERDDLKSDPIVRFQHKYYVPLALFFGLVAPTLLGMLWGDALGAYIWGGLISRVCIWHFTFLVNSLAHWDGLQPYSDEDTSRGNLIVAFLTGGEGNHNFHVCYQHAFPHDFRSGPSVFDWDPNKWIIICLYRLGLATGLRRAHSEDIDDALRYMKKKEAGKLEPEYDAWDGKSWNTQQVLEFASENPGRCIVLIDGYAVDVTSYFGEHPGGAGLLRRYGYSFTLSVAPVKASVIIKPIPNTPAPKALTPQIDRPPVIWLKLEQAAGPRIRFCESRKMHCVDRRVCQRCDILFRRTYMSFRGDECCTYRRVCNAWRCGLLRRYGVSSKKETETWIKADFAFSMGLNNHSRAARKMMMKLRVAKYMDKIEYWARTQDQTKLEMINASQTRDCPINARVHCPLK</sequence>
<dbReference type="EMBL" id="NHTK01001202">
    <property type="protein sequence ID" value="PPR01932.1"/>
    <property type="molecule type" value="Genomic_DNA"/>
</dbReference>
<name>A0A409YG03_9AGAR</name>
<evidence type="ECO:0000256" key="1">
    <source>
        <dbReference type="ARBA" id="ARBA00004141"/>
    </source>
</evidence>
<keyword evidence="4 11" id="KW-0812">Transmembrane</keyword>
<dbReference type="InterPro" id="IPR036400">
    <property type="entry name" value="Cyt_B5-like_heme/steroid_sf"/>
</dbReference>
<dbReference type="GO" id="GO:0004768">
    <property type="term" value="F:stearoyl-CoA 9-desaturase activity"/>
    <property type="evidence" value="ECO:0007669"/>
    <property type="project" value="TreeGrafter"/>
</dbReference>
<evidence type="ECO:0000256" key="3">
    <source>
        <dbReference type="ARBA" id="ARBA00022516"/>
    </source>
</evidence>
<dbReference type="OrthoDB" id="10260134at2759"/>
<evidence type="ECO:0000256" key="9">
    <source>
        <dbReference type="ARBA" id="ARBA00023136"/>
    </source>
</evidence>
<feature type="domain" description="Cytochrome b5 heme-binding" evidence="14">
    <location>
        <begin position="340"/>
        <end position="429"/>
    </location>
</feature>
<keyword evidence="9 13" id="KW-0472">Membrane</keyword>
<dbReference type="PROSITE" id="PS50255">
    <property type="entry name" value="CYTOCHROME_B5_2"/>
    <property type="match status" value="1"/>
</dbReference>
<evidence type="ECO:0000256" key="6">
    <source>
        <dbReference type="ARBA" id="ARBA00022989"/>
    </source>
</evidence>
<feature type="compositionally biased region" description="Basic and acidic residues" evidence="12">
    <location>
        <begin position="1"/>
        <end position="10"/>
    </location>
</feature>
<keyword evidence="10 11" id="KW-0275">Fatty acid biosynthesis</keyword>
<evidence type="ECO:0000256" key="4">
    <source>
        <dbReference type="ARBA" id="ARBA00022692"/>
    </source>
</evidence>
<dbReference type="AlphaFoldDB" id="A0A409YG03"/>
<feature type="transmembrane region" description="Helical" evidence="13">
    <location>
        <begin position="30"/>
        <end position="51"/>
    </location>
</feature>
<accession>A0A409YG03</accession>
<comment type="similarity">
    <text evidence="2 11">Belongs to the fatty acid desaturase type 1 family.</text>
</comment>
<dbReference type="PANTHER" id="PTHR11351">
    <property type="entry name" value="ACYL-COA DESATURASE"/>
    <property type="match status" value="1"/>
</dbReference>
<dbReference type="SUPFAM" id="SSF55856">
    <property type="entry name" value="Cytochrome b5-like heme/steroid binding domain"/>
    <property type="match status" value="2"/>
</dbReference>
<dbReference type="GO" id="GO:0005506">
    <property type="term" value="F:iron ion binding"/>
    <property type="evidence" value="ECO:0007669"/>
    <property type="project" value="TreeGrafter"/>
</dbReference>
<keyword evidence="16" id="KW-1185">Reference proteome</keyword>
<keyword evidence="3 11" id="KW-0444">Lipid biosynthesis</keyword>
<feature type="region of interest" description="Disordered" evidence="12">
    <location>
        <begin position="1"/>
        <end position="21"/>
    </location>
</feature>
<comment type="cofactor">
    <cofactor evidence="11">
        <name>Fe(2+)</name>
        <dbReference type="ChEBI" id="CHEBI:29033"/>
    </cofactor>
</comment>
<keyword evidence="8" id="KW-0443">Lipid metabolism</keyword>
<organism evidence="15 16">
    <name type="scientific">Panaeolus cyanescens</name>
    <dbReference type="NCBI Taxonomy" id="181874"/>
    <lineage>
        <taxon>Eukaryota</taxon>
        <taxon>Fungi</taxon>
        <taxon>Dikarya</taxon>
        <taxon>Basidiomycota</taxon>
        <taxon>Agaricomycotina</taxon>
        <taxon>Agaricomycetes</taxon>
        <taxon>Agaricomycetidae</taxon>
        <taxon>Agaricales</taxon>
        <taxon>Agaricineae</taxon>
        <taxon>Galeropsidaceae</taxon>
        <taxon>Panaeolus</taxon>
    </lineage>
</organism>
<dbReference type="PRINTS" id="PR00075">
    <property type="entry name" value="FACDDSATRASE"/>
</dbReference>
<evidence type="ECO:0000256" key="2">
    <source>
        <dbReference type="ARBA" id="ARBA00009295"/>
    </source>
</evidence>
<evidence type="ECO:0000256" key="8">
    <source>
        <dbReference type="ARBA" id="ARBA00023098"/>
    </source>
</evidence>
<keyword evidence="5" id="KW-0276">Fatty acid metabolism</keyword>
<proteinExistence type="inferred from homology"/>
<evidence type="ECO:0000256" key="12">
    <source>
        <dbReference type="SAM" id="MobiDB-lite"/>
    </source>
</evidence>
<dbReference type="Gene3D" id="3.10.120.10">
    <property type="entry name" value="Cytochrome b5-like heme/steroid binding domain"/>
    <property type="match status" value="2"/>
</dbReference>
<protein>
    <recommendedName>
        <fullName evidence="14">Cytochrome b5 heme-binding domain-containing protein</fullName>
    </recommendedName>
</protein>
<comment type="domain">
    <text evidence="11">The histidine box domains are involved in binding the catalytic metal ions.</text>
</comment>
<dbReference type="InParanoid" id="A0A409YG03"/>
<evidence type="ECO:0000313" key="15">
    <source>
        <dbReference type="EMBL" id="PPR01932.1"/>
    </source>
</evidence>
<evidence type="ECO:0000256" key="13">
    <source>
        <dbReference type="SAM" id="Phobius"/>
    </source>
</evidence>
<gene>
    <name evidence="15" type="ORF">CVT24_001271</name>
</gene>
<keyword evidence="7 11" id="KW-0560">Oxidoreductase</keyword>
<evidence type="ECO:0000256" key="11">
    <source>
        <dbReference type="RuleBase" id="RU000581"/>
    </source>
</evidence>
<evidence type="ECO:0000313" key="16">
    <source>
        <dbReference type="Proteomes" id="UP000284842"/>
    </source>
</evidence>
<feature type="transmembrane region" description="Helical" evidence="13">
    <location>
        <begin position="93"/>
        <end position="111"/>
    </location>
</feature>